<accession>A0ABT7VRW0</accession>
<sequence>MQNGKFLFRGDDSYKGGDIGMPIRFDVDAIDIINHIRQKKTGNPYVSFSTKQAKGTGDSRGAGFFGQKILKVSTDDLKSLIDSGAVKIIIPDDAYNIISLHPKKKISRDAGNIRRIMQRNNERLIQGQIPSSIIQR</sequence>
<organism evidence="1 2">
    <name type="scientific">Candidatus Marithioploca araucensis</name>
    <dbReference type="NCBI Taxonomy" id="70273"/>
    <lineage>
        <taxon>Bacteria</taxon>
        <taxon>Pseudomonadati</taxon>
        <taxon>Pseudomonadota</taxon>
        <taxon>Gammaproteobacteria</taxon>
        <taxon>Thiotrichales</taxon>
        <taxon>Thiotrichaceae</taxon>
        <taxon>Candidatus Marithioploca</taxon>
    </lineage>
</organism>
<keyword evidence="2" id="KW-1185">Reference proteome</keyword>
<dbReference type="Proteomes" id="UP001171945">
    <property type="component" value="Unassembled WGS sequence"/>
</dbReference>
<gene>
    <name evidence="1" type="ORF">QUF54_03555</name>
</gene>
<evidence type="ECO:0000313" key="2">
    <source>
        <dbReference type="Proteomes" id="UP001171945"/>
    </source>
</evidence>
<dbReference type="EMBL" id="JAUCGM010000143">
    <property type="protein sequence ID" value="MDM8562409.1"/>
    <property type="molecule type" value="Genomic_DNA"/>
</dbReference>
<proteinExistence type="predicted"/>
<name>A0ABT7VRW0_9GAMM</name>
<reference evidence="1" key="1">
    <citation type="submission" date="2023-06" db="EMBL/GenBank/DDBJ databases">
        <title>Uncultivated large filamentous bacteria from sulfidic sediments reveal new species and different genomic features in energy metabolism and defense.</title>
        <authorList>
            <person name="Fonseca A."/>
        </authorList>
    </citation>
    <scope>NUCLEOTIDE SEQUENCE</scope>
    <source>
        <strain evidence="1">HSG4</strain>
    </source>
</reference>
<evidence type="ECO:0000313" key="1">
    <source>
        <dbReference type="EMBL" id="MDM8562409.1"/>
    </source>
</evidence>
<comment type="caution">
    <text evidence="1">The sequence shown here is derived from an EMBL/GenBank/DDBJ whole genome shotgun (WGS) entry which is preliminary data.</text>
</comment>
<protein>
    <submittedName>
        <fullName evidence="1">Uncharacterized protein</fullName>
    </submittedName>
</protein>